<sequence length="63" mass="6988">MEPIAVTLPEVKRLTSLSRSTIYRLAQANKIETKKVGARTLYKVDSIRDFLNGCPPANITGKL</sequence>
<name>A0A848EI99_9PROT</name>
<organism evidence="2 3">
    <name type="scientific">Neoroseomonas marina</name>
    <dbReference type="NCBI Taxonomy" id="1232220"/>
    <lineage>
        <taxon>Bacteria</taxon>
        <taxon>Pseudomonadati</taxon>
        <taxon>Pseudomonadota</taxon>
        <taxon>Alphaproteobacteria</taxon>
        <taxon>Acetobacterales</taxon>
        <taxon>Acetobacteraceae</taxon>
        <taxon>Neoroseomonas</taxon>
    </lineage>
</organism>
<evidence type="ECO:0000313" key="3">
    <source>
        <dbReference type="Proteomes" id="UP000548582"/>
    </source>
</evidence>
<feature type="domain" description="Helix-turn-helix" evidence="1">
    <location>
        <begin position="7"/>
        <end position="54"/>
    </location>
</feature>
<proteinExistence type="predicted"/>
<dbReference type="Pfam" id="PF12728">
    <property type="entry name" value="HTH_17"/>
    <property type="match status" value="1"/>
</dbReference>
<protein>
    <submittedName>
        <fullName evidence="2">Helix-turn-helix domain-containing protein</fullName>
    </submittedName>
</protein>
<dbReference type="EMBL" id="JABBKX010000006">
    <property type="protein sequence ID" value="NMJ43140.1"/>
    <property type="molecule type" value="Genomic_DNA"/>
</dbReference>
<dbReference type="InterPro" id="IPR041657">
    <property type="entry name" value="HTH_17"/>
</dbReference>
<keyword evidence="3" id="KW-1185">Reference proteome</keyword>
<reference evidence="2 3" key="1">
    <citation type="submission" date="2020-03" db="EMBL/GenBank/DDBJ databases">
        <authorList>
            <person name="Sun Q."/>
        </authorList>
    </citation>
    <scope>NUCLEOTIDE SEQUENCE [LARGE SCALE GENOMIC DNA]</scope>
    <source>
        <strain evidence="2 3">JC162</strain>
    </source>
</reference>
<dbReference type="AlphaFoldDB" id="A0A848EI99"/>
<evidence type="ECO:0000259" key="1">
    <source>
        <dbReference type="Pfam" id="PF12728"/>
    </source>
</evidence>
<comment type="caution">
    <text evidence="2">The sequence shown here is derived from an EMBL/GenBank/DDBJ whole genome shotgun (WGS) entry which is preliminary data.</text>
</comment>
<dbReference type="Proteomes" id="UP000548582">
    <property type="component" value="Unassembled WGS sequence"/>
</dbReference>
<evidence type="ECO:0000313" key="2">
    <source>
        <dbReference type="EMBL" id="NMJ43140.1"/>
    </source>
</evidence>
<dbReference type="RefSeq" id="WP_170055347.1">
    <property type="nucleotide sequence ID" value="NZ_JABBKX010000006.1"/>
</dbReference>
<accession>A0A848EI99</accession>
<gene>
    <name evidence="2" type="ORF">GWK16_17970</name>
</gene>